<evidence type="ECO:0000313" key="4">
    <source>
        <dbReference type="Proteomes" id="UP000030013"/>
    </source>
</evidence>
<evidence type="ECO:0000256" key="1">
    <source>
        <dbReference type="SAM" id="Phobius"/>
    </source>
</evidence>
<keyword evidence="1" id="KW-0472">Membrane</keyword>
<dbReference type="GO" id="GO:0009103">
    <property type="term" value="P:lipopolysaccharide biosynthetic process"/>
    <property type="evidence" value="ECO:0007669"/>
    <property type="project" value="TreeGrafter"/>
</dbReference>
<comment type="caution">
    <text evidence="3">The sequence shown here is derived from an EMBL/GenBank/DDBJ whole genome shotgun (WGS) entry which is preliminary data.</text>
</comment>
<feature type="transmembrane region" description="Helical" evidence="1">
    <location>
        <begin position="20"/>
        <end position="45"/>
    </location>
</feature>
<dbReference type="EMBL" id="AVPL01000002">
    <property type="protein sequence ID" value="KGN42880.1"/>
    <property type="molecule type" value="Genomic_DNA"/>
</dbReference>
<organism evidence="3 4">
    <name type="scientific">Knoellia aerolata DSM 18566</name>
    <dbReference type="NCBI Taxonomy" id="1385519"/>
    <lineage>
        <taxon>Bacteria</taxon>
        <taxon>Bacillati</taxon>
        <taxon>Actinomycetota</taxon>
        <taxon>Actinomycetes</taxon>
        <taxon>Micrococcales</taxon>
        <taxon>Intrasporangiaceae</taxon>
        <taxon>Knoellia</taxon>
    </lineage>
</organism>
<feature type="transmembrane region" description="Helical" evidence="1">
    <location>
        <begin position="218"/>
        <end position="236"/>
    </location>
</feature>
<feature type="domain" description="Acyltransferase 3" evidence="2">
    <location>
        <begin position="1"/>
        <end position="323"/>
    </location>
</feature>
<protein>
    <recommendedName>
        <fullName evidence="2">Acyltransferase 3 domain-containing protein</fullName>
    </recommendedName>
</protein>
<name>A0A0A0JZH0_9MICO</name>
<dbReference type="STRING" id="1385519.N801_11215"/>
<feature type="transmembrane region" description="Helical" evidence="1">
    <location>
        <begin position="311"/>
        <end position="329"/>
    </location>
</feature>
<evidence type="ECO:0000259" key="2">
    <source>
        <dbReference type="Pfam" id="PF01757"/>
    </source>
</evidence>
<feature type="transmembrane region" description="Helical" evidence="1">
    <location>
        <begin position="242"/>
        <end position="259"/>
    </location>
</feature>
<dbReference type="GO" id="GO:0016747">
    <property type="term" value="F:acyltransferase activity, transferring groups other than amino-acyl groups"/>
    <property type="evidence" value="ECO:0007669"/>
    <property type="project" value="InterPro"/>
</dbReference>
<dbReference type="PANTHER" id="PTHR23028">
    <property type="entry name" value="ACETYLTRANSFERASE"/>
    <property type="match status" value="1"/>
</dbReference>
<dbReference type="InterPro" id="IPR050879">
    <property type="entry name" value="Acyltransferase_3"/>
</dbReference>
<dbReference type="AlphaFoldDB" id="A0A0A0JZH0"/>
<accession>A0A0A0JZH0</accession>
<gene>
    <name evidence="3" type="ORF">N801_11215</name>
</gene>
<dbReference type="GO" id="GO:0016020">
    <property type="term" value="C:membrane"/>
    <property type="evidence" value="ECO:0007669"/>
    <property type="project" value="TreeGrafter"/>
</dbReference>
<keyword evidence="4" id="KW-1185">Reference proteome</keyword>
<reference evidence="3 4" key="1">
    <citation type="submission" date="2013-08" db="EMBL/GenBank/DDBJ databases">
        <title>The genome sequence of Knoellia aerolata.</title>
        <authorList>
            <person name="Zhu W."/>
            <person name="Wang G."/>
        </authorList>
    </citation>
    <scope>NUCLEOTIDE SEQUENCE [LARGE SCALE GENOMIC DNA]</scope>
    <source>
        <strain evidence="3 4">DSM 18566</strain>
    </source>
</reference>
<keyword evidence="1" id="KW-0812">Transmembrane</keyword>
<feature type="transmembrane region" description="Helical" evidence="1">
    <location>
        <begin position="69"/>
        <end position="87"/>
    </location>
</feature>
<feature type="transmembrane region" description="Helical" evidence="1">
    <location>
        <begin position="194"/>
        <end position="211"/>
    </location>
</feature>
<dbReference type="InterPro" id="IPR002656">
    <property type="entry name" value="Acyl_transf_3_dom"/>
</dbReference>
<proteinExistence type="predicted"/>
<keyword evidence="1" id="KW-1133">Transmembrane helix</keyword>
<dbReference type="PANTHER" id="PTHR23028:SF53">
    <property type="entry name" value="ACYL_TRANSF_3 DOMAIN-CONTAINING PROTEIN"/>
    <property type="match status" value="1"/>
</dbReference>
<feature type="transmembrane region" description="Helical" evidence="1">
    <location>
        <begin position="279"/>
        <end position="299"/>
    </location>
</feature>
<dbReference type="Pfam" id="PF01757">
    <property type="entry name" value="Acyl_transf_3"/>
    <property type="match status" value="1"/>
</dbReference>
<sequence length="363" mass="39989">MLIVLSHGWTVYPFDDSARIAPLDALLFAGNVAVTIFLVVSGYLVTRSMLSARERYGPSGPWRTFTRRILRISASVLVLLFAVALMSEVDDSDTNSQEATQKSILRVATYTWNWYVRANPLEARGDLGPLWYLSVEMQFYVVLALVLAVWGARRRHVSAALVLIVLLVTWWRWHSYDLEGWYGAPLRTTTRVDGLVWGALVGLLLPHLASLKRDAHALLGATSLVMLGVVFTSARYDIGDYMKLQGLIMAATVALFVAANQLSGPSAIKVILSSRPLRALGSVSLTIYIWHSPIFWAVSRHTSEWGNLSRSMLAVGLLAAVTVLAHRYVDGPVQRWTENIGRGAPAVENVTSADTSPPPTPHP</sequence>
<evidence type="ECO:0000313" key="3">
    <source>
        <dbReference type="EMBL" id="KGN42880.1"/>
    </source>
</evidence>
<feature type="transmembrane region" description="Helical" evidence="1">
    <location>
        <begin position="130"/>
        <end position="150"/>
    </location>
</feature>
<feature type="transmembrane region" description="Helical" evidence="1">
    <location>
        <begin position="157"/>
        <end position="174"/>
    </location>
</feature>
<dbReference type="eggNOG" id="COG1835">
    <property type="taxonomic scope" value="Bacteria"/>
</dbReference>
<dbReference type="Proteomes" id="UP000030013">
    <property type="component" value="Unassembled WGS sequence"/>
</dbReference>